<dbReference type="RefSeq" id="WP_238248877.1">
    <property type="nucleotide sequence ID" value="NZ_BPQX01000023.1"/>
</dbReference>
<protein>
    <recommendedName>
        <fullName evidence="2">ORC1/DEAH AAA+ ATPase domain-containing protein</fullName>
    </recommendedName>
</protein>
<sequence>MSEMPDENNALNRLRASMTEKELGVVAVMEKVRGEYLPSGWDEDLRRAFDGLLRTVATRHDDQIDDEASERRRETRALVVVGEAGTGKTESLSRLFRTHPVLQGYGVLGSGCPLVTVSVPSPCTLKTLGIRLLRALGYPLARDMREHLVWNLVFEHLELSGTLVLHLDEMHNLTDGANVAEIDTIQKTLKALMVSPEWPVGLVVSGLPSIVPDLRAVEEIRRRGRFVRVPLLDIPGDLSSVAQVITHLAGIAGVTVEKDFAENTAPRLAHAGIHRFGIAVELVHEAIEIAIADGVPLDLDTFATAYFDRTGVGDLLNPFVAVSWAEIDCSLILLDEAPPEQVLPADPRKRDRPKSRKNKGKHEKGGR</sequence>
<organism evidence="3 4">
    <name type="scientific">Methylobacterium persicinum</name>
    <dbReference type="NCBI Taxonomy" id="374426"/>
    <lineage>
        <taxon>Bacteria</taxon>
        <taxon>Pseudomonadati</taxon>
        <taxon>Pseudomonadota</taxon>
        <taxon>Alphaproteobacteria</taxon>
        <taxon>Hyphomicrobiales</taxon>
        <taxon>Methylobacteriaceae</taxon>
        <taxon>Methylobacterium</taxon>
    </lineage>
</organism>
<accession>A0ABU0HHP8</accession>
<dbReference type="InterPro" id="IPR027417">
    <property type="entry name" value="P-loop_NTPase"/>
</dbReference>
<evidence type="ECO:0000256" key="1">
    <source>
        <dbReference type="SAM" id="MobiDB-lite"/>
    </source>
</evidence>
<feature type="compositionally biased region" description="Basic residues" evidence="1">
    <location>
        <begin position="350"/>
        <end position="367"/>
    </location>
</feature>
<reference evidence="3 4" key="1">
    <citation type="submission" date="2023-07" db="EMBL/GenBank/DDBJ databases">
        <title>Genomic Encyclopedia of Type Strains, Phase IV (KMG-IV): sequencing the most valuable type-strain genomes for metagenomic binning, comparative biology and taxonomic classification.</title>
        <authorList>
            <person name="Goeker M."/>
        </authorList>
    </citation>
    <scope>NUCLEOTIDE SEQUENCE [LARGE SCALE GENOMIC DNA]</scope>
    <source>
        <strain evidence="3 4">DSM 19562</strain>
    </source>
</reference>
<evidence type="ECO:0000313" key="4">
    <source>
        <dbReference type="Proteomes" id="UP001236369"/>
    </source>
</evidence>
<dbReference type="Gene3D" id="3.40.50.300">
    <property type="entry name" value="P-loop containing nucleotide triphosphate hydrolases"/>
    <property type="match status" value="1"/>
</dbReference>
<evidence type="ECO:0000259" key="2">
    <source>
        <dbReference type="Pfam" id="PF13401"/>
    </source>
</evidence>
<feature type="region of interest" description="Disordered" evidence="1">
    <location>
        <begin position="341"/>
        <end position="367"/>
    </location>
</feature>
<evidence type="ECO:0000313" key="3">
    <source>
        <dbReference type="EMBL" id="MDQ0441841.1"/>
    </source>
</evidence>
<dbReference type="InterPro" id="IPR049945">
    <property type="entry name" value="AAA_22"/>
</dbReference>
<feature type="domain" description="ORC1/DEAH AAA+ ATPase" evidence="2">
    <location>
        <begin position="74"/>
        <end position="208"/>
    </location>
</feature>
<dbReference type="SUPFAM" id="SSF52540">
    <property type="entry name" value="P-loop containing nucleoside triphosphate hydrolases"/>
    <property type="match status" value="1"/>
</dbReference>
<comment type="caution">
    <text evidence="3">The sequence shown here is derived from an EMBL/GenBank/DDBJ whole genome shotgun (WGS) entry which is preliminary data.</text>
</comment>
<proteinExistence type="predicted"/>
<dbReference type="Pfam" id="PF13401">
    <property type="entry name" value="AAA_22"/>
    <property type="match status" value="1"/>
</dbReference>
<keyword evidence="4" id="KW-1185">Reference proteome</keyword>
<name>A0ABU0HHP8_9HYPH</name>
<dbReference type="EMBL" id="JAUSVV010000002">
    <property type="protein sequence ID" value="MDQ0441841.1"/>
    <property type="molecule type" value="Genomic_DNA"/>
</dbReference>
<dbReference type="Proteomes" id="UP001236369">
    <property type="component" value="Unassembled WGS sequence"/>
</dbReference>
<gene>
    <name evidence="3" type="ORF">QO016_001324</name>
</gene>